<dbReference type="InterPro" id="IPR025293">
    <property type="entry name" value="YfiR/HmsC-like"/>
</dbReference>
<accession>A0A7L9U578</accession>
<evidence type="ECO:0000313" key="1">
    <source>
        <dbReference type="EMBL" id="QOL49206.1"/>
    </source>
</evidence>
<keyword evidence="2" id="KW-1185">Reference proteome</keyword>
<dbReference type="AlphaFoldDB" id="A0A7L9U578"/>
<dbReference type="Proteomes" id="UP000593875">
    <property type="component" value="Chromosome"/>
</dbReference>
<evidence type="ECO:0000313" key="2">
    <source>
        <dbReference type="Proteomes" id="UP000593875"/>
    </source>
</evidence>
<proteinExistence type="predicted"/>
<reference evidence="1 2" key="1">
    <citation type="submission" date="2020-10" db="EMBL/GenBank/DDBJ databases">
        <title>Genome sequencing of Massilia sp. LPB0304.</title>
        <authorList>
            <person name="Kim J."/>
        </authorList>
    </citation>
    <scope>NUCLEOTIDE SEQUENCE [LARGE SCALE GENOMIC DNA]</scope>
    <source>
        <strain evidence="1 2">LPB0304</strain>
    </source>
</reference>
<dbReference type="EMBL" id="CP062941">
    <property type="protein sequence ID" value="QOL49206.1"/>
    <property type="molecule type" value="Genomic_DNA"/>
</dbReference>
<sequence>MIRHRFSRTPQLSSTVRTRRLAVGRLAGWSLACAAALLVGVAVPPSTAFAQGASNQALERRVKAAFLYKFLGYADFPAAAFADGAAPIVIGVIGSEDMAEELARVVAGRQVRGRPIVVRTLREGDPVQVHLLFVAGSDSARTARILRSAPTALLPVTECELGLQNGSVINFRIIEERVRFDVSLDSAERNNVKLSSRLLTVANRVVKGNS</sequence>
<dbReference type="RefSeq" id="WP_193686248.1">
    <property type="nucleotide sequence ID" value="NZ_CP062941.1"/>
</dbReference>
<name>A0A7L9U578_9BURK</name>
<gene>
    <name evidence="1" type="ORF">LPB04_20180</name>
</gene>
<dbReference type="Pfam" id="PF13689">
    <property type="entry name" value="DUF4154"/>
    <property type="match status" value="1"/>
</dbReference>
<organism evidence="1 2">
    <name type="scientific">Massilia litorea</name>
    <dbReference type="NCBI Taxonomy" id="2769491"/>
    <lineage>
        <taxon>Bacteria</taxon>
        <taxon>Pseudomonadati</taxon>
        <taxon>Pseudomonadota</taxon>
        <taxon>Betaproteobacteria</taxon>
        <taxon>Burkholderiales</taxon>
        <taxon>Oxalobacteraceae</taxon>
        <taxon>Telluria group</taxon>
        <taxon>Massilia</taxon>
    </lineage>
</organism>
<protein>
    <submittedName>
        <fullName evidence="1">YfiR family protein</fullName>
    </submittedName>
</protein>
<dbReference type="KEGG" id="mlir:LPB04_20180"/>